<dbReference type="Pfam" id="PF00005">
    <property type="entry name" value="ABC_tran"/>
    <property type="match status" value="1"/>
</dbReference>
<feature type="region of interest" description="Disordered" evidence="4">
    <location>
        <begin position="1"/>
        <end position="21"/>
    </location>
</feature>
<feature type="domain" description="ABC transporter" evidence="5">
    <location>
        <begin position="26"/>
        <end position="272"/>
    </location>
</feature>
<dbReference type="InterPro" id="IPR027417">
    <property type="entry name" value="P-loop_NTPase"/>
</dbReference>
<reference evidence="6 7" key="1">
    <citation type="submission" date="2015-09" db="EMBL/GenBank/DDBJ databases">
        <title>Sorangium comparison.</title>
        <authorList>
            <person name="Zaburannyi N."/>
            <person name="Bunk B."/>
            <person name="Overmann J."/>
            <person name="Mueller R."/>
        </authorList>
    </citation>
    <scope>NUCLEOTIDE SEQUENCE [LARGE SCALE GENOMIC DNA]</scope>
    <source>
        <strain evidence="6 7">So ce26</strain>
    </source>
</reference>
<organism evidence="6 7">
    <name type="scientific">Sorangium cellulosum</name>
    <name type="common">Polyangium cellulosum</name>
    <dbReference type="NCBI Taxonomy" id="56"/>
    <lineage>
        <taxon>Bacteria</taxon>
        <taxon>Pseudomonadati</taxon>
        <taxon>Myxococcota</taxon>
        <taxon>Polyangia</taxon>
        <taxon>Polyangiales</taxon>
        <taxon>Polyangiaceae</taxon>
        <taxon>Sorangium</taxon>
    </lineage>
</organism>
<sequence>MSGSGGGGVEGGDVETSDRMSRGNIVEVQQVTVSFDGFKVLDGLDFSIGRGELRFLIGPNGAGKTTLLDILTGKTRPSSGRVVFFGGGESGRGAVEAHRLSEHALVRLGIGRKFQTPAVFGSLTVLENLEAAMGFRESSPRLLRGLSEQQEKEISETLDRIGLRRRADVRAAVLAHGERQWLEIGMLLVQQPKLLLLDEPVAGMTRRERDRTGELVQEIAKHRSVLVVEHDMEFVRKYASTVTVLHAGRRLCEGPVEEVQRDAKVIEVYLGRAHGAGAAHGGAAAATAEER</sequence>
<dbReference type="PANTHER" id="PTHR45772:SF8">
    <property type="entry name" value="HIGH-AFFINITY BRANCHED-CHAIN AMINO ACID TRANSPORT ATP-BINDING PROTEIN"/>
    <property type="match status" value="1"/>
</dbReference>
<dbReference type="InterPro" id="IPR003593">
    <property type="entry name" value="AAA+_ATPase"/>
</dbReference>
<protein>
    <submittedName>
        <fullName evidence="6">Urea ABC transporter ATP-binding protein</fullName>
    </submittedName>
</protein>
<dbReference type="SUPFAM" id="SSF52540">
    <property type="entry name" value="P-loop containing nucleoside triphosphate hydrolases"/>
    <property type="match status" value="1"/>
</dbReference>
<dbReference type="GO" id="GO:0016887">
    <property type="term" value="F:ATP hydrolysis activity"/>
    <property type="evidence" value="ECO:0007669"/>
    <property type="project" value="InterPro"/>
</dbReference>
<dbReference type="PANTHER" id="PTHR45772">
    <property type="entry name" value="CONSERVED COMPONENT OF ABC TRANSPORTER FOR NATURAL AMINO ACIDS-RELATED"/>
    <property type="match status" value="1"/>
</dbReference>
<accession>A0A2L0F1L6</accession>
<keyword evidence="3 6" id="KW-0067">ATP-binding</keyword>
<gene>
    <name evidence="6" type="ORF">SOCE26_068510</name>
</gene>
<dbReference type="CDD" id="cd03219">
    <property type="entry name" value="ABC_Mj1267_LivG_branched"/>
    <property type="match status" value="1"/>
</dbReference>
<evidence type="ECO:0000313" key="7">
    <source>
        <dbReference type="Proteomes" id="UP000238348"/>
    </source>
</evidence>
<dbReference type="Gene3D" id="3.40.50.300">
    <property type="entry name" value="P-loop containing nucleotide triphosphate hydrolases"/>
    <property type="match status" value="1"/>
</dbReference>
<dbReference type="InterPro" id="IPR032823">
    <property type="entry name" value="BCA_ABC_TP_C"/>
</dbReference>
<dbReference type="Pfam" id="PF12399">
    <property type="entry name" value="BCA_ABC_TP_C"/>
    <property type="match status" value="1"/>
</dbReference>
<proteinExistence type="predicted"/>
<evidence type="ECO:0000313" key="6">
    <source>
        <dbReference type="EMBL" id="AUX45369.1"/>
    </source>
</evidence>
<evidence type="ECO:0000256" key="4">
    <source>
        <dbReference type="SAM" id="MobiDB-lite"/>
    </source>
</evidence>
<name>A0A2L0F1L6_SORCE</name>
<evidence type="ECO:0000259" key="5">
    <source>
        <dbReference type="PROSITE" id="PS50893"/>
    </source>
</evidence>
<dbReference type="NCBIfam" id="TIGR03411">
    <property type="entry name" value="urea_trans_UrtD"/>
    <property type="match status" value="1"/>
</dbReference>
<dbReference type="PROSITE" id="PS50893">
    <property type="entry name" value="ABC_TRANSPORTER_2"/>
    <property type="match status" value="1"/>
</dbReference>
<dbReference type="InterPro" id="IPR051120">
    <property type="entry name" value="ABC_AA/LPS_Transport"/>
</dbReference>
<keyword evidence="2" id="KW-0547">Nucleotide-binding</keyword>
<feature type="compositionally biased region" description="Gly residues" evidence="4">
    <location>
        <begin position="1"/>
        <end position="11"/>
    </location>
</feature>
<evidence type="ECO:0000256" key="1">
    <source>
        <dbReference type="ARBA" id="ARBA00022448"/>
    </source>
</evidence>
<dbReference type="Proteomes" id="UP000238348">
    <property type="component" value="Chromosome"/>
</dbReference>
<dbReference type="SMART" id="SM00382">
    <property type="entry name" value="AAA"/>
    <property type="match status" value="1"/>
</dbReference>
<dbReference type="AlphaFoldDB" id="A0A2L0F1L6"/>
<evidence type="ECO:0000256" key="2">
    <source>
        <dbReference type="ARBA" id="ARBA00022741"/>
    </source>
</evidence>
<dbReference type="InterPro" id="IPR003439">
    <property type="entry name" value="ABC_transporter-like_ATP-bd"/>
</dbReference>
<dbReference type="GO" id="GO:0005886">
    <property type="term" value="C:plasma membrane"/>
    <property type="evidence" value="ECO:0007669"/>
    <property type="project" value="TreeGrafter"/>
</dbReference>
<evidence type="ECO:0000256" key="3">
    <source>
        <dbReference type="ARBA" id="ARBA00022840"/>
    </source>
</evidence>
<dbReference type="EMBL" id="CP012673">
    <property type="protein sequence ID" value="AUX45369.1"/>
    <property type="molecule type" value="Genomic_DNA"/>
</dbReference>
<dbReference type="GO" id="GO:0005524">
    <property type="term" value="F:ATP binding"/>
    <property type="evidence" value="ECO:0007669"/>
    <property type="project" value="UniProtKB-KW"/>
</dbReference>
<keyword evidence="1" id="KW-0813">Transport</keyword>
<dbReference type="InterPro" id="IPR017781">
    <property type="entry name" value="ABC_transptr_urea_ATP-bd_UrtD"/>
</dbReference>